<reference evidence="2 3" key="1">
    <citation type="journal article" date="2019" name="Nat. Plants">
        <title>Genome sequencing of Musa balbisiana reveals subgenome evolution and function divergence in polyploid bananas.</title>
        <authorList>
            <person name="Yao X."/>
        </authorList>
    </citation>
    <scope>NUCLEOTIDE SEQUENCE [LARGE SCALE GENOMIC DNA]</scope>
    <source>
        <strain evidence="3">cv. DH-PKW</strain>
        <tissue evidence="2">Leaves</tissue>
    </source>
</reference>
<dbReference type="AlphaFoldDB" id="A0A4S8IV48"/>
<evidence type="ECO:0000256" key="1">
    <source>
        <dbReference type="SAM" id="MobiDB-lite"/>
    </source>
</evidence>
<evidence type="ECO:0000313" key="2">
    <source>
        <dbReference type="EMBL" id="THU52359.1"/>
    </source>
</evidence>
<gene>
    <name evidence="2" type="ORF">C4D60_Mb10t03180</name>
</gene>
<dbReference type="Proteomes" id="UP000317650">
    <property type="component" value="Chromosome 10"/>
</dbReference>
<accession>A0A4S8IV48</accession>
<name>A0A4S8IV48_MUSBA</name>
<evidence type="ECO:0000313" key="3">
    <source>
        <dbReference type="Proteomes" id="UP000317650"/>
    </source>
</evidence>
<dbReference type="EMBL" id="PYDT01000008">
    <property type="protein sequence ID" value="THU52359.1"/>
    <property type="molecule type" value="Genomic_DNA"/>
</dbReference>
<feature type="compositionally biased region" description="Basic and acidic residues" evidence="1">
    <location>
        <begin position="68"/>
        <end position="78"/>
    </location>
</feature>
<feature type="region of interest" description="Disordered" evidence="1">
    <location>
        <begin position="59"/>
        <end position="106"/>
    </location>
</feature>
<feature type="region of interest" description="Disordered" evidence="1">
    <location>
        <begin position="1"/>
        <end position="41"/>
    </location>
</feature>
<keyword evidence="3" id="KW-1185">Reference proteome</keyword>
<comment type="caution">
    <text evidence="2">The sequence shown here is derived from an EMBL/GenBank/DDBJ whole genome shotgun (WGS) entry which is preliminary data.</text>
</comment>
<sequence length="106" mass="11504">MGPIRDPVAARTAETAPLASFSGSSREWEGGGTRSENKGADEYLTVRWNQASLISSRFQSLHTRSMGPRRDPVADRTAETAPLASLSASSREWEGGGTRAGKQRRR</sequence>
<protein>
    <submittedName>
        <fullName evidence="2">Uncharacterized protein</fullName>
    </submittedName>
</protein>
<proteinExistence type="predicted"/>
<organism evidence="2 3">
    <name type="scientific">Musa balbisiana</name>
    <name type="common">Banana</name>
    <dbReference type="NCBI Taxonomy" id="52838"/>
    <lineage>
        <taxon>Eukaryota</taxon>
        <taxon>Viridiplantae</taxon>
        <taxon>Streptophyta</taxon>
        <taxon>Embryophyta</taxon>
        <taxon>Tracheophyta</taxon>
        <taxon>Spermatophyta</taxon>
        <taxon>Magnoliopsida</taxon>
        <taxon>Liliopsida</taxon>
        <taxon>Zingiberales</taxon>
        <taxon>Musaceae</taxon>
        <taxon>Musa</taxon>
    </lineage>
</organism>